<evidence type="ECO:0000313" key="3">
    <source>
        <dbReference type="Proteomes" id="UP000054911"/>
    </source>
</evidence>
<evidence type="ECO:0000259" key="1">
    <source>
        <dbReference type="Pfam" id="PF14090"/>
    </source>
</evidence>
<comment type="caution">
    <text evidence="2">The sequence shown here is derived from an EMBL/GenBank/DDBJ whole genome shotgun (WGS) entry which is preliminary data.</text>
</comment>
<reference evidence="2" key="1">
    <citation type="submission" date="2016-01" db="EMBL/GenBank/DDBJ databases">
        <authorList>
            <person name="Peeters C."/>
        </authorList>
    </citation>
    <scope>NUCLEOTIDE SEQUENCE [LARGE SCALE GENOMIC DNA]</scope>
    <source>
        <strain evidence="2">LMG 29323</strain>
    </source>
</reference>
<dbReference type="OrthoDB" id="5460933at2"/>
<name>A0A157ZUF8_9BURK</name>
<dbReference type="AlphaFoldDB" id="A0A157ZUF8"/>
<dbReference type="EMBL" id="FCOE02000003">
    <property type="protein sequence ID" value="SAK49162.1"/>
    <property type="molecule type" value="Genomic_DNA"/>
</dbReference>
<dbReference type="Pfam" id="PF14090">
    <property type="entry name" value="HTH_39"/>
    <property type="match status" value="1"/>
</dbReference>
<keyword evidence="3" id="KW-1185">Reference proteome</keyword>
<dbReference type="Proteomes" id="UP000054911">
    <property type="component" value="Unassembled WGS sequence"/>
</dbReference>
<organism evidence="2 3">
    <name type="scientific">Caballeronia pedi</name>
    <dbReference type="NCBI Taxonomy" id="1777141"/>
    <lineage>
        <taxon>Bacteria</taxon>
        <taxon>Pseudomonadati</taxon>
        <taxon>Pseudomonadota</taxon>
        <taxon>Betaproteobacteria</taxon>
        <taxon>Burkholderiales</taxon>
        <taxon>Burkholderiaceae</taxon>
        <taxon>Caballeronia</taxon>
    </lineage>
</organism>
<feature type="domain" description="Winged helix-turn-helix" evidence="1">
    <location>
        <begin position="28"/>
        <end position="92"/>
    </location>
</feature>
<evidence type="ECO:0000313" key="2">
    <source>
        <dbReference type="EMBL" id="SAK49162.1"/>
    </source>
</evidence>
<gene>
    <name evidence="2" type="ORF">AWB80_01310</name>
</gene>
<dbReference type="STRING" id="1777141.AWB80_01310"/>
<accession>A0A157ZUF8</accession>
<proteinExistence type="predicted"/>
<sequence length="122" mass="13798">MFNQTVRLDLLSFSSIIANWPENTAAHQRARLLEAMKVRGGVTTLEAVRFLDIVDSRPRIVELRKEGYRIKTLWVRQPSECGRMHHVGMYALDIGHAFEANSGRSTSPLNGAGRQMTLSLQF</sequence>
<dbReference type="InterPro" id="IPR055245">
    <property type="entry name" value="HTH_proteobacteria"/>
</dbReference>
<dbReference type="RefSeq" id="WP_061173839.1">
    <property type="nucleotide sequence ID" value="NZ_FCOE02000003.1"/>
</dbReference>
<protein>
    <recommendedName>
        <fullName evidence="1">Winged helix-turn-helix domain-containing protein</fullName>
    </recommendedName>
</protein>